<evidence type="ECO:0000313" key="2">
    <source>
        <dbReference type="EMBL" id="RDI47722.1"/>
    </source>
</evidence>
<dbReference type="SUPFAM" id="SSF53756">
    <property type="entry name" value="UDP-Glycosyltransferase/glycogen phosphorylase"/>
    <property type="match status" value="1"/>
</dbReference>
<dbReference type="AlphaFoldDB" id="A0A370GVM4"/>
<keyword evidence="3" id="KW-1185">Reference proteome</keyword>
<gene>
    <name evidence="2" type="ORF">DFR59_101384</name>
</gene>
<protein>
    <submittedName>
        <fullName evidence="2">GDP/UDP-N,N'-diacetylbacillosamine 2-epimerase (Hydrolysing)</fullName>
    </submittedName>
</protein>
<dbReference type="RefSeq" id="WP_114743929.1">
    <property type="nucleotide sequence ID" value="NZ_QQAY01000001.1"/>
</dbReference>
<dbReference type="PANTHER" id="PTHR43174:SF3">
    <property type="entry name" value="UDP-N-ACETYLGLUCOSAMINE 2-EPIMERASE"/>
    <property type="match status" value="1"/>
</dbReference>
<dbReference type="CDD" id="cd03786">
    <property type="entry name" value="GTB_UDP-GlcNAc_2-Epimerase"/>
    <property type="match status" value="1"/>
</dbReference>
<dbReference type="GO" id="GO:0004553">
    <property type="term" value="F:hydrolase activity, hydrolyzing O-glycosyl compounds"/>
    <property type="evidence" value="ECO:0007669"/>
    <property type="project" value="InterPro"/>
</dbReference>
<dbReference type="InterPro" id="IPR003331">
    <property type="entry name" value="UDP_GlcNAc_Epimerase_2_dom"/>
</dbReference>
<dbReference type="Pfam" id="PF02350">
    <property type="entry name" value="Epimerase_2"/>
    <property type="match status" value="1"/>
</dbReference>
<dbReference type="GO" id="GO:0006047">
    <property type="term" value="P:UDP-N-acetylglucosamine metabolic process"/>
    <property type="evidence" value="ECO:0007669"/>
    <property type="project" value="InterPro"/>
</dbReference>
<name>A0A370GVM4_9BACI</name>
<organism evidence="2 3">
    <name type="scientific">Falsibacillus pallidus</name>
    <dbReference type="NCBI Taxonomy" id="493781"/>
    <lineage>
        <taxon>Bacteria</taxon>
        <taxon>Bacillati</taxon>
        <taxon>Bacillota</taxon>
        <taxon>Bacilli</taxon>
        <taxon>Bacillales</taxon>
        <taxon>Bacillaceae</taxon>
        <taxon>Falsibacillus</taxon>
    </lineage>
</organism>
<dbReference type="OrthoDB" id="9803238at2"/>
<evidence type="ECO:0000259" key="1">
    <source>
        <dbReference type="Pfam" id="PF02350"/>
    </source>
</evidence>
<dbReference type="InterPro" id="IPR020004">
    <property type="entry name" value="UDP-GlcNAc_Epase"/>
</dbReference>
<proteinExistence type="predicted"/>
<dbReference type="Proteomes" id="UP000255326">
    <property type="component" value="Unassembled WGS sequence"/>
</dbReference>
<feature type="domain" description="UDP-N-acetylglucosamine 2-epimerase" evidence="1">
    <location>
        <begin position="26"/>
        <end position="371"/>
    </location>
</feature>
<dbReference type="NCBIfam" id="TIGR03568">
    <property type="entry name" value="NeuC_NnaA"/>
    <property type="match status" value="1"/>
</dbReference>
<dbReference type="EMBL" id="QQAY01000001">
    <property type="protein sequence ID" value="RDI47722.1"/>
    <property type="molecule type" value="Genomic_DNA"/>
</dbReference>
<dbReference type="InterPro" id="IPR029767">
    <property type="entry name" value="WecB-like"/>
</dbReference>
<dbReference type="PANTHER" id="PTHR43174">
    <property type="entry name" value="UDP-N-ACETYLGLUCOSAMINE 2-EPIMERASE"/>
    <property type="match status" value="1"/>
</dbReference>
<dbReference type="Gene3D" id="3.40.50.2000">
    <property type="entry name" value="Glycogen Phosphorylase B"/>
    <property type="match status" value="2"/>
</dbReference>
<reference evidence="2 3" key="1">
    <citation type="submission" date="2018-07" db="EMBL/GenBank/DDBJ databases">
        <title>Genomic Encyclopedia of Type Strains, Phase IV (KMG-IV): sequencing the most valuable type-strain genomes for metagenomic binning, comparative biology and taxonomic classification.</title>
        <authorList>
            <person name="Goeker M."/>
        </authorList>
    </citation>
    <scope>NUCLEOTIDE SEQUENCE [LARGE SCALE GENOMIC DNA]</scope>
    <source>
        <strain evidence="2 3">DSM 25281</strain>
    </source>
</reference>
<sequence length="387" mass="43212">MNKKIKSICVVTGTRADYGIYYPLLKKLNRHPTFKLSLLVTGMHLSPENGFTFELIKKDKFPIMGIVDTIMVHQNDANMARSIGLGVLGMTQLFETNKPDWVIVLGDRGEMLSAAIAAIHLNIPVAHLHGGERSGSIDESIRHAISKLSHLHFPSTKKNGARLKRMGEDPSRIFVAGSLRVEGMFAEPLKDLEVVLQEYGLPETISSKSYFLFIFHPVTYEWKSVSGQTETILKLLTTKGKPIICILPNTDAGAGEILKCYKKFENDPHFHMVKNFHHQDYLTILKNAHALIGNSSSGIIEAATYQVPVINIGSRQNHRERSLNVIDAAPEKDELNQALAAIEDEEYSKKLKRVKNVYGIGDTSDIIINTIQRTAFTPDFIAKTNSY</sequence>
<evidence type="ECO:0000313" key="3">
    <source>
        <dbReference type="Proteomes" id="UP000255326"/>
    </source>
</evidence>
<accession>A0A370GVM4</accession>
<comment type="caution">
    <text evidence="2">The sequence shown here is derived from an EMBL/GenBank/DDBJ whole genome shotgun (WGS) entry which is preliminary data.</text>
</comment>